<evidence type="ECO:0000313" key="2">
    <source>
        <dbReference type="EMBL" id="PAD72428.1"/>
    </source>
</evidence>
<dbReference type="InterPro" id="IPR036388">
    <property type="entry name" value="WH-like_DNA-bd_sf"/>
</dbReference>
<dbReference type="AlphaFoldDB" id="A0A268EH23"/>
<proteinExistence type="predicted"/>
<feature type="domain" description="RNA polymerase sigma-70 region 4" evidence="1">
    <location>
        <begin position="63"/>
        <end position="106"/>
    </location>
</feature>
<dbReference type="Proteomes" id="UP000215596">
    <property type="component" value="Unassembled WGS sequence"/>
</dbReference>
<dbReference type="Pfam" id="PF04545">
    <property type="entry name" value="Sigma70_r4"/>
    <property type="match status" value="1"/>
</dbReference>
<sequence>MGAVKVDTEKQARAYEVKYALNDAAGVKALLRDRHRIGERRYKGDTAASDILIDLHSAIYNAGLTDRQAEAIAWVYGRDLTQAKAAEIMGIAQKNVSEAIDRAAEAIAAVFARWEYGEVSVEYADAEEIEEEAV</sequence>
<evidence type="ECO:0000313" key="3">
    <source>
        <dbReference type="Proteomes" id="UP000215596"/>
    </source>
</evidence>
<organism evidence="2 3">
    <name type="scientific">Paenibacillus campinasensis</name>
    <dbReference type="NCBI Taxonomy" id="66347"/>
    <lineage>
        <taxon>Bacteria</taxon>
        <taxon>Bacillati</taxon>
        <taxon>Bacillota</taxon>
        <taxon>Bacilli</taxon>
        <taxon>Bacillales</taxon>
        <taxon>Paenibacillaceae</taxon>
        <taxon>Paenibacillus</taxon>
    </lineage>
</organism>
<dbReference type="InterPro" id="IPR007630">
    <property type="entry name" value="RNA_pol_sigma70_r4"/>
</dbReference>
<dbReference type="GO" id="GO:0003700">
    <property type="term" value="F:DNA-binding transcription factor activity"/>
    <property type="evidence" value="ECO:0007669"/>
    <property type="project" value="InterPro"/>
</dbReference>
<dbReference type="EMBL" id="NPBY01000079">
    <property type="protein sequence ID" value="PAD72428.1"/>
    <property type="molecule type" value="Genomic_DNA"/>
</dbReference>
<accession>A0A268EH23</accession>
<reference evidence="2 3" key="1">
    <citation type="submission" date="2017-07" db="EMBL/GenBank/DDBJ databases">
        <title>Isolation and whole genome analysis of endospore-forming bacteria from heroin.</title>
        <authorList>
            <person name="Kalinowski J."/>
            <person name="Ahrens B."/>
            <person name="Al-Dilaimi A."/>
            <person name="Winkler A."/>
            <person name="Wibberg D."/>
            <person name="Schleenbecker U."/>
            <person name="Ruckert C."/>
            <person name="Wolfel R."/>
            <person name="Grass G."/>
        </authorList>
    </citation>
    <scope>NUCLEOTIDE SEQUENCE [LARGE SCALE GENOMIC DNA]</scope>
    <source>
        <strain evidence="2 3">7537-G1</strain>
    </source>
</reference>
<dbReference type="SUPFAM" id="SSF88659">
    <property type="entry name" value="Sigma3 and sigma4 domains of RNA polymerase sigma factors"/>
    <property type="match status" value="1"/>
</dbReference>
<dbReference type="RefSeq" id="WP_095267627.1">
    <property type="nucleotide sequence ID" value="NZ_NPBY01000079.1"/>
</dbReference>
<dbReference type="GO" id="GO:0006352">
    <property type="term" value="P:DNA-templated transcription initiation"/>
    <property type="evidence" value="ECO:0007669"/>
    <property type="project" value="InterPro"/>
</dbReference>
<gene>
    <name evidence="2" type="ORF">CHH67_22570</name>
</gene>
<evidence type="ECO:0000259" key="1">
    <source>
        <dbReference type="Pfam" id="PF04545"/>
    </source>
</evidence>
<dbReference type="Gene3D" id="1.10.10.10">
    <property type="entry name" value="Winged helix-like DNA-binding domain superfamily/Winged helix DNA-binding domain"/>
    <property type="match status" value="1"/>
</dbReference>
<comment type="caution">
    <text evidence="2">The sequence shown here is derived from an EMBL/GenBank/DDBJ whole genome shotgun (WGS) entry which is preliminary data.</text>
</comment>
<protein>
    <submittedName>
        <fullName evidence="2">RNA polymerase subunit sigma</fullName>
    </submittedName>
</protein>
<dbReference type="InterPro" id="IPR013324">
    <property type="entry name" value="RNA_pol_sigma_r3/r4-like"/>
</dbReference>
<name>A0A268EH23_9BACL</name>
<dbReference type="OrthoDB" id="2472646at2"/>